<proteinExistence type="predicted"/>
<accession>A0A4Q7MRB0</accession>
<dbReference type="AlphaFoldDB" id="A0A4Q7MRB0"/>
<dbReference type="Gene3D" id="3.40.390.70">
    <property type="match status" value="1"/>
</dbReference>
<keyword evidence="2" id="KW-1185">Reference proteome</keyword>
<dbReference type="OrthoDB" id="1100648at2"/>
<protein>
    <submittedName>
        <fullName evidence="1">Uncharacterized protein</fullName>
    </submittedName>
</protein>
<evidence type="ECO:0000313" key="2">
    <source>
        <dbReference type="Proteomes" id="UP000293874"/>
    </source>
</evidence>
<comment type="caution">
    <text evidence="1">The sequence shown here is derived from an EMBL/GenBank/DDBJ whole genome shotgun (WGS) entry which is preliminary data.</text>
</comment>
<dbReference type="Proteomes" id="UP000293874">
    <property type="component" value="Unassembled WGS sequence"/>
</dbReference>
<gene>
    <name evidence="1" type="ORF">EV199_5136</name>
</gene>
<reference evidence="1 2" key="1">
    <citation type="submission" date="2019-02" db="EMBL/GenBank/DDBJ databases">
        <title>Genomic Encyclopedia of Type Strains, Phase IV (KMG-IV): sequencing the most valuable type-strain genomes for metagenomic binning, comparative biology and taxonomic classification.</title>
        <authorList>
            <person name="Goeker M."/>
        </authorList>
    </citation>
    <scope>NUCLEOTIDE SEQUENCE [LARGE SCALE GENOMIC DNA]</scope>
    <source>
        <strain evidence="1 2">DSM 18116</strain>
    </source>
</reference>
<dbReference type="EMBL" id="SGXA01000003">
    <property type="protein sequence ID" value="RZS69299.1"/>
    <property type="molecule type" value="Genomic_DNA"/>
</dbReference>
<dbReference type="RefSeq" id="WP_130543644.1">
    <property type="nucleotide sequence ID" value="NZ_CP042431.1"/>
</dbReference>
<organism evidence="1 2">
    <name type="scientific">Pseudobacter ginsenosidimutans</name>
    <dbReference type="NCBI Taxonomy" id="661488"/>
    <lineage>
        <taxon>Bacteria</taxon>
        <taxon>Pseudomonadati</taxon>
        <taxon>Bacteroidota</taxon>
        <taxon>Chitinophagia</taxon>
        <taxon>Chitinophagales</taxon>
        <taxon>Chitinophagaceae</taxon>
        <taxon>Pseudobacter</taxon>
    </lineage>
</organism>
<dbReference type="PROSITE" id="PS51257">
    <property type="entry name" value="PROKAR_LIPOPROTEIN"/>
    <property type="match status" value="1"/>
</dbReference>
<evidence type="ECO:0000313" key="1">
    <source>
        <dbReference type="EMBL" id="RZS69299.1"/>
    </source>
</evidence>
<name>A0A4Q7MRB0_9BACT</name>
<sequence length="301" mass="33699">MKSFFYITTVWLLVALLATGCKKEGALTASPEPENIYGDPTLPQGNHPYDATILEMFKKYRTLFLYKYEPKDIMYNVTWWIGGRYDAVANKTTAGYFDVPANEDYVDEQLALINETLLKYYSESLLRAGLPQKVFLLDSFYFARTGAGKPSENVNLMHEAYAAGDFMIVGYGGSRINAISAPEKYALKSKLNSLFLANAHAKNAIKRQAAFTALTDYDLVDYWTAYEQGVIDYLRKGVEEDWDVFMETIVSNSYASLTAPGGLLHPSVDVNGLIKKKYDIVISYFLNTFGIDLQAIGNEGA</sequence>